<feature type="region of interest" description="Disordered" evidence="1">
    <location>
        <begin position="252"/>
        <end position="277"/>
    </location>
</feature>
<keyword evidence="3" id="KW-1185">Reference proteome</keyword>
<gene>
    <name evidence="2" type="ORF">BDV96DRAFT_652618</name>
</gene>
<protein>
    <submittedName>
        <fullName evidence="2">Uncharacterized protein</fullName>
    </submittedName>
</protein>
<reference evidence="2" key="1">
    <citation type="journal article" date="2020" name="Stud. Mycol.">
        <title>101 Dothideomycetes genomes: a test case for predicting lifestyles and emergence of pathogens.</title>
        <authorList>
            <person name="Haridas S."/>
            <person name="Albert R."/>
            <person name="Binder M."/>
            <person name="Bloem J."/>
            <person name="Labutti K."/>
            <person name="Salamov A."/>
            <person name="Andreopoulos B."/>
            <person name="Baker S."/>
            <person name="Barry K."/>
            <person name="Bills G."/>
            <person name="Bluhm B."/>
            <person name="Cannon C."/>
            <person name="Castanera R."/>
            <person name="Culley D."/>
            <person name="Daum C."/>
            <person name="Ezra D."/>
            <person name="Gonzalez J."/>
            <person name="Henrissat B."/>
            <person name="Kuo A."/>
            <person name="Liang C."/>
            <person name="Lipzen A."/>
            <person name="Lutzoni F."/>
            <person name="Magnuson J."/>
            <person name="Mondo S."/>
            <person name="Nolan M."/>
            <person name="Ohm R."/>
            <person name="Pangilinan J."/>
            <person name="Park H.-J."/>
            <person name="Ramirez L."/>
            <person name="Alfaro M."/>
            <person name="Sun H."/>
            <person name="Tritt A."/>
            <person name="Yoshinaga Y."/>
            <person name="Zwiers L.-H."/>
            <person name="Turgeon B."/>
            <person name="Goodwin S."/>
            <person name="Spatafora J."/>
            <person name="Crous P."/>
            <person name="Grigoriev I."/>
        </authorList>
    </citation>
    <scope>NUCLEOTIDE SEQUENCE</scope>
    <source>
        <strain evidence="2">CBS 627.86</strain>
    </source>
</reference>
<proteinExistence type="predicted"/>
<dbReference type="EMBL" id="ML977346">
    <property type="protein sequence ID" value="KAF2108680.1"/>
    <property type="molecule type" value="Genomic_DNA"/>
</dbReference>
<dbReference type="PANTHER" id="PTHR40788:SF2">
    <property type="entry name" value="CLR5 DOMAIN-CONTAINING PROTEIN"/>
    <property type="match status" value="1"/>
</dbReference>
<evidence type="ECO:0000313" key="3">
    <source>
        <dbReference type="Proteomes" id="UP000799770"/>
    </source>
</evidence>
<evidence type="ECO:0000313" key="2">
    <source>
        <dbReference type="EMBL" id="KAF2108680.1"/>
    </source>
</evidence>
<organism evidence="2 3">
    <name type="scientific">Lophiotrema nucula</name>
    <dbReference type="NCBI Taxonomy" id="690887"/>
    <lineage>
        <taxon>Eukaryota</taxon>
        <taxon>Fungi</taxon>
        <taxon>Dikarya</taxon>
        <taxon>Ascomycota</taxon>
        <taxon>Pezizomycotina</taxon>
        <taxon>Dothideomycetes</taxon>
        <taxon>Pleosporomycetidae</taxon>
        <taxon>Pleosporales</taxon>
        <taxon>Lophiotremataceae</taxon>
        <taxon>Lophiotrema</taxon>
    </lineage>
</organism>
<dbReference type="OrthoDB" id="2922289at2759"/>
<dbReference type="PANTHER" id="PTHR40788">
    <property type="entry name" value="CLR5 DOMAIN-CONTAINING PROTEIN-RELATED"/>
    <property type="match status" value="1"/>
</dbReference>
<dbReference type="AlphaFoldDB" id="A0A6A5YNW9"/>
<dbReference type="Proteomes" id="UP000799770">
    <property type="component" value="Unassembled WGS sequence"/>
</dbReference>
<name>A0A6A5YNW9_9PLEO</name>
<accession>A0A6A5YNW9</accession>
<evidence type="ECO:0000256" key="1">
    <source>
        <dbReference type="SAM" id="MobiDB-lite"/>
    </source>
</evidence>
<sequence>MDKKNPVPNFFDYTIRQSLIPDRAIPTYLALKRIEECTDDTATLNVFLDELKTLMRRDPSSREWVTTFGDVLIGELSVVAECLQLLMMQAWGIRVRTSASRNKSSLARELVQSQKGWISVMETEFRGMIPDSTVDEYNDAKFHGFSSNHRKKENIDAMRKAEESLDKFWQKVDTWFKKKTVEGYHHALQSLLDDNGSLKRTAPWVEPSRSQCTNAHAKDYSIYQPLSRILHDETKEITGKFSKTSTVSSVKAKTRGSTSVSETDQEGQPHAGGKEFDEEEVFTVTKSAFKVFETLFHSPTNADIPGQIKWMTFVEALAELGFSGEKTTGSIWRFSPVKIQLERGISFHEPHPDPKIPYPLARRIGRRLNRAYGWDISKFRHK</sequence>